<gene>
    <name evidence="4" type="ORF">MBM_08269</name>
</gene>
<dbReference type="InParanoid" id="K1WL38"/>
<dbReference type="PANTHER" id="PTHR14218:SF19">
    <property type="entry name" value="SERINE PROTEASE AORO, PUTATIVE (AFU_ORTHOLOGUE AFUA_6G10250)-RELATED"/>
    <property type="match status" value="1"/>
</dbReference>
<dbReference type="HOGENOM" id="CLU_787724_0_0_1"/>
<dbReference type="eggNOG" id="ENOG502QTN1">
    <property type="taxonomic scope" value="Eukaryota"/>
</dbReference>
<dbReference type="GO" id="GO:0004252">
    <property type="term" value="F:serine-type endopeptidase activity"/>
    <property type="evidence" value="ECO:0007669"/>
    <property type="project" value="InterPro"/>
</dbReference>
<dbReference type="PROSITE" id="PS51695">
    <property type="entry name" value="SEDOLISIN"/>
    <property type="match status" value="1"/>
</dbReference>
<dbReference type="KEGG" id="mbe:MBM_08269"/>
<sequence>MGAWRRYFWDDMAFASRSHPEMGFEAVYLSSVDFGAKELADYHVPHHTQEHVDYIISGIKLFAPVKRSLSRNGFRDISIQPDSKADLPSLWPVTSRSATSGLLLPVLKLFTKFPRLLATPTEDHDLDSFFSNLTSIIPNGTHPNLASIDGGTAPTDTWDGGGESALGLTLAYPLFNTFLDALDGSYCSYSAFGETGNDPQLDPVNPNTIDIEGAYKGDLMCGVYQLKISSDLWELFTKLGLQGVSLPCASGDSSVGGPRSSDREMCLGPKNTIFKPAWPKNCPYITNVGSTKALPKPHSPRARSSLQRSPKTSRTAWPIPPGAGSSNLYPAPDDQKRALATYFRKHDPWYRC</sequence>
<feature type="compositionally biased region" description="Polar residues" evidence="2">
    <location>
        <begin position="302"/>
        <end position="315"/>
    </location>
</feature>
<dbReference type="SUPFAM" id="SSF52743">
    <property type="entry name" value="Subtilisin-like"/>
    <property type="match status" value="1"/>
</dbReference>
<evidence type="ECO:0000256" key="1">
    <source>
        <dbReference type="PROSITE-ProRule" id="PRU01032"/>
    </source>
</evidence>
<dbReference type="AlphaFoldDB" id="K1WL38"/>
<dbReference type="PANTHER" id="PTHR14218">
    <property type="entry name" value="PROTEASE S8 TRIPEPTIDYL PEPTIDASE I CLN2"/>
    <property type="match status" value="1"/>
</dbReference>
<dbReference type="InterPro" id="IPR050819">
    <property type="entry name" value="Tripeptidyl-peptidase_I"/>
</dbReference>
<dbReference type="GO" id="GO:0006508">
    <property type="term" value="P:proteolysis"/>
    <property type="evidence" value="ECO:0007669"/>
    <property type="project" value="InterPro"/>
</dbReference>
<proteinExistence type="predicted"/>
<evidence type="ECO:0000313" key="4">
    <source>
        <dbReference type="EMBL" id="EKD13551.1"/>
    </source>
</evidence>
<accession>K1WL38</accession>
<organism evidence="4 5">
    <name type="scientific">Marssonina brunnea f. sp. multigermtubi (strain MB_m1)</name>
    <name type="common">Marssonina leaf spot fungus</name>
    <dbReference type="NCBI Taxonomy" id="1072389"/>
    <lineage>
        <taxon>Eukaryota</taxon>
        <taxon>Fungi</taxon>
        <taxon>Dikarya</taxon>
        <taxon>Ascomycota</taxon>
        <taxon>Pezizomycotina</taxon>
        <taxon>Leotiomycetes</taxon>
        <taxon>Helotiales</taxon>
        <taxon>Drepanopezizaceae</taxon>
        <taxon>Drepanopeziza</taxon>
    </lineage>
</organism>
<evidence type="ECO:0000259" key="3">
    <source>
        <dbReference type="PROSITE" id="PS51695"/>
    </source>
</evidence>
<dbReference type="GO" id="GO:0008240">
    <property type="term" value="F:tripeptidyl-peptidase activity"/>
    <property type="evidence" value="ECO:0007669"/>
    <property type="project" value="TreeGrafter"/>
</dbReference>
<reference evidence="4 5" key="1">
    <citation type="journal article" date="2012" name="BMC Genomics">
        <title>Sequencing the genome of Marssonina brunnea reveals fungus-poplar co-evolution.</title>
        <authorList>
            <person name="Zhu S."/>
            <person name="Cao Y.-Z."/>
            <person name="Jiang C."/>
            <person name="Tan B.-Y."/>
            <person name="Wang Z."/>
            <person name="Feng S."/>
            <person name="Zhang L."/>
            <person name="Su X.-H."/>
            <person name="Brejova B."/>
            <person name="Vinar T."/>
            <person name="Xu M."/>
            <person name="Wang M.-X."/>
            <person name="Zhang S.-G."/>
            <person name="Huang M.-R."/>
            <person name="Wu R."/>
            <person name="Zhou Y."/>
        </authorList>
    </citation>
    <scope>NUCLEOTIDE SEQUENCE [LARGE SCALE GENOMIC DNA]</scope>
    <source>
        <strain evidence="4 5">MB_m1</strain>
    </source>
</reference>
<name>K1WL38_MARBU</name>
<comment type="caution">
    <text evidence="1">Lacks conserved residue(s) required for the propagation of feature annotation.</text>
</comment>
<dbReference type="Gene3D" id="3.40.50.200">
    <property type="entry name" value="Peptidase S8/S53 domain"/>
    <property type="match status" value="1"/>
</dbReference>
<dbReference type="Proteomes" id="UP000006753">
    <property type="component" value="Unassembled WGS sequence"/>
</dbReference>
<evidence type="ECO:0000313" key="5">
    <source>
        <dbReference type="Proteomes" id="UP000006753"/>
    </source>
</evidence>
<keyword evidence="5" id="KW-1185">Reference proteome</keyword>
<dbReference type="EMBL" id="JH921449">
    <property type="protein sequence ID" value="EKD13551.1"/>
    <property type="molecule type" value="Genomic_DNA"/>
</dbReference>
<protein>
    <submittedName>
        <fullName evidence="4">Aorsin</fullName>
    </submittedName>
</protein>
<dbReference type="OrthoDB" id="409122at2759"/>
<evidence type="ECO:0000256" key="2">
    <source>
        <dbReference type="SAM" id="MobiDB-lite"/>
    </source>
</evidence>
<feature type="domain" description="Peptidase S53" evidence="3">
    <location>
        <begin position="78"/>
        <end position="352"/>
    </location>
</feature>
<feature type="region of interest" description="Disordered" evidence="2">
    <location>
        <begin position="292"/>
        <end position="333"/>
    </location>
</feature>
<dbReference type="InterPro" id="IPR036852">
    <property type="entry name" value="Peptidase_S8/S53_dom_sf"/>
</dbReference>
<dbReference type="InterPro" id="IPR030400">
    <property type="entry name" value="Sedolisin_dom"/>
</dbReference>